<dbReference type="GO" id="GO:0030030">
    <property type="term" value="P:cell projection organization"/>
    <property type="evidence" value="ECO:0007669"/>
    <property type="project" value="UniProtKB-KW"/>
</dbReference>
<evidence type="ECO:0000256" key="6">
    <source>
        <dbReference type="ARBA" id="ARBA00023163"/>
    </source>
</evidence>
<evidence type="ECO:0000256" key="3">
    <source>
        <dbReference type="ARBA" id="ARBA00023015"/>
    </source>
</evidence>
<sequence>MPVLSKDTLAMKFRQNWLAKHPMEAATPSSGGNSSGNNGNLDDSLTSLNWLQNLNIMNFGAAPTPPASPQPQVECANDGKVDPNAILNYASTPIKVEPPRSYDLMPATPVAAEKIDYKTNPYVKPPYSYATLICMAMKETKKAKMTLSAIYNWITDNFMYYRVADPSWQNSIRHNLSLNKCFQKVPRRKDEPGKGGFWRINPDYNDQLVNGIYKKRRCSTRDSTSNSAISPAKKSKKDNDSKAEDGKVKVKQEPGYDGRTIHLDDDHHALKGDFSWNSILNQDIDINGVKVKTEDIISDRTASPLTAMSPPLSDDASNSAFDEIFGTDLSELGTDPAQDNDDSSDESKPLDLTVQGVKIEPPEWWNESFNLSGSTRGLLSPINMDSNASGLHTPIAPSPVPSVIDHSHPWEESDRLDIDAAIAALSCEHLFDLGSIPSPILS</sequence>
<accession>A0A1S3IBP0</accession>
<name>A0A1S3IBP0_LINAN</name>
<dbReference type="InterPro" id="IPR030456">
    <property type="entry name" value="TF_fork_head_CS_2"/>
</dbReference>
<keyword evidence="6" id="KW-0804">Transcription</keyword>
<feature type="region of interest" description="Disordered" evidence="10">
    <location>
        <begin position="24"/>
        <end position="44"/>
    </location>
</feature>
<feature type="DNA-binding region" description="Fork-head" evidence="9">
    <location>
        <begin position="124"/>
        <end position="218"/>
    </location>
</feature>
<dbReference type="PANTHER" id="PTHR46805:SF1">
    <property type="entry name" value="FORKHEAD BOX PROTEIN J1"/>
    <property type="match status" value="1"/>
</dbReference>
<dbReference type="KEGG" id="lak:106162725"/>
<comment type="subcellular location">
    <subcellularLocation>
        <location evidence="1 9">Nucleus</location>
    </subcellularLocation>
</comment>
<dbReference type="PROSITE" id="PS00657">
    <property type="entry name" value="FORK_HEAD_1"/>
    <property type="match status" value="1"/>
</dbReference>
<keyword evidence="3" id="KW-0805">Transcription regulation</keyword>
<dbReference type="GO" id="GO:0000978">
    <property type="term" value="F:RNA polymerase II cis-regulatory region sequence-specific DNA binding"/>
    <property type="evidence" value="ECO:0007669"/>
    <property type="project" value="TreeGrafter"/>
</dbReference>
<keyword evidence="5" id="KW-0010">Activator</keyword>
<keyword evidence="2" id="KW-0970">Cilium biogenesis/degradation</keyword>
<evidence type="ECO:0000313" key="12">
    <source>
        <dbReference type="Proteomes" id="UP000085678"/>
    </source>
</evidence>
<evidence type="ECO:0000256" key="7">
    <source>
        <dbReference type="ARBA" id="ARBA00023242"/>
    </source>
</evidence>
<keyword evidence="4 9" id="KW-0238">DNA-binding</keyword>
<dbReference type="InterPro" id="IPR036388">
    <property type="entry name" value="WH-like_DNA-bd_sf"/>
</dbReference>
<dbReference type="Pfam" id="PF00250">
    <property type="entry name" value="Forkhead"/>
    <property type="match status" value="1"/>
</dbReference>
<feature type="region of interest" description="Disordered" evidence="10">
    <location>
        <begin position="217"/>
        <end position="260"/>
    </location>
</feature>
<keyword evidence="12" id="KW-1185">Reference proteome</keyword>
<dbReference type="SUPFAM" id="SSF46785">
    <property type="entry name" value="Winged helix' DNA-binding domain"/>
    <property type="match status" value="1"/>
</dbReference>
<dbReference type="STRING" id="7574.A0A1S3IBP0"/>
<protein>
    <submittedName>
        <fullName evidence="13">Forkhead box protein J1-B</fullName>
    </submittedName>
</protein>
<dbReference type="OrthoDB" id="691130at2759"/>
<feature type="compositionally biased region" description="Low complexity" evidence="10">
    <location>
        <begin position="29"/>
        <end position="40"/>
    </location>
</feature>
<dbReference type="InterPro" id="IPR047513">
    <property type="entry name" value="FOXJ1"/>
</dbReference>
<dbReference type="GO" id="GO:0005634">
    <property type="term" value="C:nucleus"/>
    <property type="evidence" value="ECO:0007669"/>
    <property type="project" value="UniProtKB-SubCell"/>
</dbReference>
<proteinExistence type="inferred from homology"/>
<dbReference type="InParanoid" id="A0A1S3IBP0"/>
<dbReference type="AlphaFoldDB" id="A0A1S3IBP0"/>
<dbReference type="InterPro" id="IPR018122">
    <property type="entry name" value="TF_fork_head_CS_1"/>
</dbReference>
<feature type="domain" description="Fork-head" evidence="11">
    <location>
        <begin position="124"/>
        <end position="218"/>
    </location>
</feature>
<keyword evidence="7 9" id="KW-0539">Nucleus</keyword>
<evidence type="ECO:0000256" key="4">
    <source>
        <dbReference type="ARBA" id="ARBA00023125"/>
    </source>
</evidence>
<evidence type="ECO:0000256" key="5">
    <source>
        <dbReference type="ARBA" id="ARBA00023159"/>
    </source>
</evidence>
<dbReference type="GeneID" id="106162725"/>
<dbReference type="InterPro" id="IPR001766">
    <property type="entry name" value="Fork_head_dom"/>
</dbReference>
<evidence type="ECO:0000313" key="13">
    <source>
        <dbReference type="RefSeq" id="XP_013395578.1"/>
    </source>
</evidence>
<evidence type="ECO:0000256" key="9">
    <source>
        <dbReference type="PROSITE-ProRule" id="PRU00089"/>
    </source>
</evidence>
<comment type="similarity">
    <text evidence="8">Belongs to the FOXJ1 family.</text>
</comment>
<dbReference type="PANTHER" id="PTHR46805">
    <property type="entry name" value="FORKHEAD BOX PROTEIN J1"/>
    <property type="match status" value="1"/>
</dbReference>
<dbReference type="InterPro" id="IPR036390">
    <property type="entry name" value="WH_DNA-bd_sf"/>
</dbReference>
<dbReference type="FunFam" id="1.10.10.10:FF:000030">
    <property type="entry name" value="Forkhead box protein K2"/>
    <property type="match status" value="1"/>
</dbReference>
<dbReference type="CDD" id="cd20023">
    <property type="entry name" value="FH_FOXJ1"/>
    <property type="match status" value="1"/>
</dbReference>
<dbReference type="RefSeq" id="XP_013395578.1">
    <property type="nucleotide sequence ID" value="XM_013540124.1"/>
</dbReference>
<dbReference type="Gene3D" id="1.10.10.10">
    <property type="entry name" value="Winged helix-like DNA-binding domain superfamily/Winged helix DNA-binding domain"/>
    <property type="match status" value="1"/>
</dbReference>
<dbReference type="InterPro" id="IPR047512">
    <property type="entry name" value="FH_FOXJ1"/>
</dbReference>
<evidence type="ECO:0000256" key="10">
    <source>
        <dbReference type="SAM" id="MobiDB-lite"/>
    </source>
</evidence>
<dbReference type="SMART" id="SM00339">
    <property type="entry name" value="FH"/>
    <property type="match status" value="1"/>
</dbReference>
<dbReference type="PRINTS" id="PR00053">
    <property type="entry name" value="FORKHEAD"/>
</dbReference>
<dbReference type="PROSITE" id="PS50039">
    <property type="entry name" value="FORK_HEAD_3"/>
    <property type="match status" value="1"/>
</dbReference>
<reference evidence="13" key="1">
    <citation type="submission" date="2025-08" db="UniProtKB">
        <authorList>
            <consortium name="RefSeq"/>
        </authorList>
    </citation>
    <scope>IDENTIFICATION</scope>
    <source>
        <tissue evidence="13">Gonads</tissue>
    </source>
</reference>
<feature type="compositionally biased region" description="Basic and acidic residues" evidence="10">
    <location>
        <begin position="237"/>
        <end position="260"/>
    </location>
</feature>
<dbReference type="GO" id="GO:0000981">
    <property type="term" value="F:DNA-binding transcription factor activity, RNA polymerase II-specific"/>
    <property type="evidence" value="ECO:0007669"/>
    <property type="project" value="TreeGrafter"/>
</dbReference>
<evidence type="ECO:0000256" key="8">
    <source>
        <dbReference type="ARBA" id="ARBA00034770"/>
    </source>
</evidence>
<evidence type="ECO:0000256" key="1">
    <source>
        <dbReference type="ARBA" id="ARBA00004123"/>
    </source>
</evidence>
<organism evidence="12 13">
    <name type="scientific">Lingula anatina</name>
    <name type="common">Brachiopod</name>
    <name type="synonym">Lingula unguis</name>
    <dbReference type="NCBI Taxonomy" id="7574"/>
    <lineage>
        <taxon>Eukaryota</taxon>
        <taxon>Metazoa</taxon>
        <taxon>Spiralia</taxon>
        <taxon>Lophotrochozoa</taxon>
        <taxon>Brachiopoda</taxon>
        <taxon>Linguliformea</taxon>
        <taxon>Lingulata</taxon>
        <taxon>Lingulida</taxon>
        <taxon>Linguloidea</taxon>
        <taxon>Lingulidae</taxon>
        <taxon>Lingula</taxon>
    </lineage>
</organism>
<feature type="region of interest" description="Disordered" evidence="10">
    <location>
        <begin position="329"/>
        <end position="349"/>
    </location>
</feature>
<evidence type="ECO:0000256" key="2">
    <source>
        <dbReference type="ARBA" id="ARBA00022794"/>
    </source>
</evidence>
<dbReference type="Proteomes" id="UP000085678">
    <property type="component" value="Unplaced"/>
</dbReference>
<dbReference type="PROSITE" id="PS00658">
    <property type="entry name" value="FORK_HEAD_2"/>
    <property type="match status" value="1"/>
</dbReference>
<gene>
    <name evidence="13" type="primary">LOC106162725</name>
</gene>
<evidence type="ECO:0000259" key="11">
    <source>
        <dbReference type="PROSITE" id="PS50039"/>
    </source>
</evidence>